<evidence type="ECO:0000256" key="3">
    <source>
        <dbReference type="ARBA" id="ARBA00022723"/>
    </source>
</evidence>
<dbReference type="EMBL" id="SLXO01000001">
    <property type="protein sequence ID" value="TCP38238.1"/>
    <property type="molecule type" value="Genomic_DNA"/>
</dbReference>
<organism evidence="9 10">
    <name type="scientific">Rhodothalassium salexigens DSM 2132</name>
    <dbReference type="NCBI Taxonomy" id="1188247"/>
    <lineage>
        <taxon>Bacteria</taxon>
        <taxon>Pseudomonadati</taxon>
        <taxon>Pseudomonadota</taxon>
        <taxon>Alphaproteobacteria</taxon>
        <taxon>Rhodothalassiales</taxon>
        <taxon>Rhodothalassiaceae</taxon>
        <taxon>Rhodothalassium</taxon>
    </lineage>
</organism>
<dbReference type="PANTHER" id="PTHR12318:SF0">
    <property type="entry name" value="ACYL-COENZYME A DIPHOSPHATASE NUDT19"/>
    <property type="match status" value="1"/>
</dbReference>
<protein>
    <recommendedName>
        <fullName evidence="8">Nudix hydrolase domain-containing protein</fullName>
    </recommendedName>
</protein>
<dbReference type="GO" id="GO:0016818">
    <property type="term" value="F:hydrolase activity, acting on acid anhydrides, in phosphorus-containing anhydrides"/>
    <property type="evidence" value="ECO:0007669"/>
    <property type="project" value="InterPro"/>
</dbReference>
<comment type="cofactor">
    <cofactor evidence="1">
        <name>Mn(2+)</name>
        <dbReference type="ChEBI" id="CHEBI:29035"/>
    </cofactor>
</comment>
<comment type="caution">
    <text evidence="9">The sequence shown here is derived from an EMBL/GenBank/DDBJ whole genome shotgun (WGS) entry which is preliminary data.</text>
</comment>
<evidence type="ECO:0000259" key="8">
    <source>
        <dbReference type="PROSITE" id="PS51462"/>
    </source>
</evidence>
<keyword evidence="6" id="KW-0464">Manganese</keyword>
<dbReference type="Gene3D" id="3.90.79.10">
    <property type="entry name" value="Nucleoside Triphosphate Pyrophosphohydrolase"/>
    <property type="match status" value="1"/>
</dbReference>
<evidence type="ECO:0000313" key="9">
    <source>
        <dbReference type="EMBL" id="TCP38238.1"/>
    </source>
</evidence>
<dbReference type="PROSITE" id="PS51462">
    <property type="entry name" value="NUDIX"/>
    <property type="match status" value="1"/>
</dbReference>
<evidence type="ECO:0000256" key="2">
    <source>
        <dbReference type="ARBA" id="ARBA00001946"/>
    </source>
</evidence>
<dbReference type="SUPFAM" id="SSF55811">
    <property type="entry name" value="Nudix"/>
    <property type="match status" value="1"/>
</dbReference>
<evidence type="ECO:0000256" key="1">
    <source>
        <dbReference type="ARBA" id="ARBA00001936"/>
    </source>
</evidence>
<evidence type="ECO:0000313" key="10">
    <source>
        <dbReference type="Proteomes" id="UP000295399"/>
    </source>
</evidence>
<name>A0A4R2PTA6_RHOSA</name>
<keyword evidence="5" id="KW-0460">Magnesium</keyword>
<dbReference type="GO" id="GO:0046872">
    <property type="term" value="F:metal ion binding"/>
    <property type="evidence" value="ECO:0007669"/>
    <property type="project" value="UniProtKB-KW"/>
</dbReference>
<keyword evidence="10" id="KW-1185">Reference proteome</keyword>
<dbReference type="CDD" id="cd18870">
    <property type="entry name" value="NUDIX_AcylCoAdiphos_Nudt19"/>
    <property type="match status" value="1"/>
</dbReference>
<dbReference type="InterPro" id="IPR039121">
    <property type="entry name" value="NUDT19"/>
</dbReference>
<dbReference type="InterPro" id="IPR015797">
    <property type="entry name" value="NUDIX_hydrolase-like_dom_sf"/>
</dbReference>
<dbReference type="PANTHER" id="PTHR12318">
    <property type="entry name" value="TESTOSTERONE-REGULATED PROTEIN RP2"/>
    <property type="match status" value="1"/>
</dbReference>
<dbReference type="AlphaFoldDB" id="A0A4R2PTA6"/>
<evidence type="ECO:0000256" key="4">
    <source>
        <dbReference type="ARBA" id="ARBA00022801"/>
    </source>
</evidence>
<comment type="cofactor">
    <cofactor evidence="2">
        <name>Mg(2+)</name>
        <dbReference type="ChEBI" id="CHEBI:18420"/>
    </cofactor>
</comment>
<dbReference type="Proteomes" id="UP000295399">
    <property type="component" value="Unassembled WGS sequence"/>
</dbReference>
<proteinExistence type="predicted"/>
<keyword evidence="3" id="KW-0479">Metal-binding</keyword>
<feature type="domain" description="Nudix hydrolase" evidence="8">
    <location>
        <begin position="41"/>
        <end position="230"/>
    </location>
</feature>
<dbReference type="InParanoid" id="A0A4R2PTA6"/>
<evidence type="ECO:0000256" key="5">
    <source>
        <dbReference type="ARBA" id="ARBA00022842"/>
    </source>
</evidence>
<accession>A0A4R2PTA6</accession>
<feature type="region of interest" description="Disordered" evidence="7">
    <location>
        <begin position="1"/>
        <end position="37"/>
    </location>
</feature>
<reference evidence="9 10" key="1">
    <citation type="submission" date="2019-03" db="EMBL/GenBank/DDBJ databases">
        <title>Genomic Encyclopedia of Type Strains, Phase IV (KMG-IV): sequencing the most valuable type-strain genomes for metagenomic binning, comparative biology and taxonomic classification.</title>
        <authorList>
            <person name="Goeker M."/>
        </authorList>
    </citation>
    <scope>NUCLEOTIDE SEQUENCE [LARGE SCALE GENOMIC DNA]</scope>
    <source>
        <strain evidence="9 10">DSM 2132</strain>
    </source>
</reference>
<dbReference type="InterPro" id="IPR000086">
    <property type="entry name" value="NUDIX_hydrolase_dom"/>
</dbReference>
<sequence>MAMSAVSGQDGRPTVETDPEAEPKSGATTGRAAGQVAGPVPALPAASLLVVRDGPAGLEVLMQTRAAGLSFAGGLMVFPGGRVDRFDGPGIEGFRRGGVRELFEETGLLLARPRGAQAPVGEARRRQVARRYRDRVSRKPGLWRHMLRREGLVEGCATGLGDLVAFAHWITPEPVPKRFDTRFFLVRAPRGQRSSPDGAEAVALQWLSPHRLLDAWAREEALLMFPTRLILTKLARARTVAEALGLARASVDAAILPKVISRDGRRTVTIPADAGYGVTEASHLDAELRVRRRW</sequence>
<evidence type="ECO:0000256" key="7">
    <source>
        <dbReference type="SAM" id="MobiDB-lite"/>
    </source>
</evidence>
<keyword evidence="4" id="KW-0378">Hydrolase</keyword>
<evidence type="ECO:0000256" key="6">
    <source>
        <dbReference type="ARBA" id="ARBA00023211"/>
    </source>
</evidence>
<gene>
    <name evidence="9" type="ORF">EV659_101136</name>
</gene>